<evidence type="ECO:0000313" key="2">
    <source>
        <dbReference type="Proteomes" id="UP000284548"/>
    </source>
</evidence>
<dbReference type="AlphaFoldDB" id="A0A3R6E8N7"/>
<name>A0A3R6E8N7_9BACT</name>
<accession>A0A3R6E8N7</accession>
<evidence type="ECO:0008006" key="3">
    <source>
        <dbReference type="Google" id="ProtNLM"/>
    </source>
</evidence>
<dbReference type="EMBL" id="QRKB01000050">
    <property type="protein sequence ID" value="RHH76952.1"/>
    <property type="molecule type" value="Genomic_DNA"/>
</dbReference>
<evidence type="ECO:0000313" key="1">
    <source>
        <dbReference type="EMBL" id="RHH76952.1"/>
    </source>
</evidence>
<comment type="caution">
    <text evidence="1">The sequence shown here is derived from an EMBL/GenBank/DDBJ whole genome shotgun (WGS) entry which is preliminary data.</text>
</comment>
<reference evidence="1 2" key="1">
    <citation type="submission" date="2018-08" db="EMBL/GenBank/DDBJ databases">
        <title>A genome reference for cultivated species of the human gut microbiota.</title>
        <authorList>
            <person name="Zou Y."/>
            <person name="Xue W."/>
            <person name="Luo G."/>
        </authorList>
    </citation>
    <scope>NUCLEOTIDE SEQUENCE [LARGE SCALE GENOMIC DNA]</scope>
    <source>
        <strain evidence="1 2">AM16-54</strain>
    </source>
</reference>
<sequence>MIMFRLFLIISLLFTIGSCSNTRQDKNNLKISSLSNHLQKKGKSIILVMDFGDSDYQIIEYCDTILTYGIGYVKNANTISNNNIVWNSSYPLIRRKLAITQQETIQNAISKLKTCSYFDANIAKDNVKYTLYVNYHKVASGYKAFIENFPNDIQTVIKEMLLLASPLYYKNHKS</sequence>
<organism evidence="1 2">
    <name type="scientific">Segatella copri</name>
    <dbReference type="NCBI Taxonomy" id="165179"/>
    <lineage>
        <taxon>Bacteria</taxon>
        <taxon>Pseudomonadati</taxon>
        <taxon>Bacteroidota</taxon>
        <taxon>Bacteroidia</taxon>
        <taxon>Bacteroidales</taxon>
        <taxon>Prevotellaceae</taxon>
        <taxon>Segatella</taxon>
    </lineage>
</organism>
<proteinExistence type="predicted"/>
<dbReference type="PROSITE" id="PS51257">
    <property type="entry name" value="PROKAR_LIPOPROTEIN"/>
    <property type="match status" value="1"/>
</dbReference>
<dbReference type="Proteomes" id="UP000284548">
    <property type="component" value="Unassembled WGS sequence"/>
</dbReference>
<gene>
    <name evidence="1" type="ORF">DW192_14065</name>
</gene>
<protein>
    <recommendedName>
        <fullName evidence="3">Lipoprotein</fullName>
    </recommendedName>
</protein>